<proteinExistence type="predicted"/>
<sequence length="42" mass="5122">MFTCCKFDMNMYSTVTRSLMAHIFMFYLMNLGIKIYHNLPFF</sequence>
<dbReference type="AlphaFoldDB" id="A0A0A8YRT5"/>
<keyword evidence="1" id="KW-0472">Membrane</keyword>
<name>A0A0A8YRT5_ARUDO</name>
<evidence type="ECO:0000256" key="1">
    <source>
        <dbReference type="SAM" id="Phobius"/>
    </source>
</evidence>
<keyword evidence="1" id="KW-1133">Transmembrane helix</keyword>
<accession>A0A0A8YRT5</accession>
<organism evidence="2">
    <name type="scientific">Arundo donax</name>
    <name type="common">Giant reed</name>
    <name type="synonym">Donax arundinaceus</name>
    <dbReference type="NCBI Taxonomy" id="35708"/>
    <lineage>
        <taxon>Eukaryota</taxon>
        <taxon>Viridiplantae</taxon>
        <taxon>Streptophyta</taxon>
        <taxon>Embryophyta</taxon>
        <taxon>Tracheophyta</taxon>
        <taxon>Spermatophyta</taxon>
        <taxon>Magnoliopsida</taxon>
        <taxon>Liliopsida</taxon>
        <taxon>Poales</taxon>
        <taxon>Poaceae</taxon>
        <taxon>PACMAD clade</taxon>
        <taxon>Arundinoideae</taxon>
        <taxon>Arundineae</taxon>
        <taxon>Arundo</taxon>
    </lineage>
</organism>
<reference evidence="2" key="1">
    <citation type="submission" date="2014-09" db="EMBL/GenBank/DDBJ databases">
        <authorList>
            <person name="Magalhaes I.L.F."/>
            <person name="Oliveira U."/>
            <person name="Santos F.R."/>
            <person name="Vidigal T.H.D.A."/>
            <person name="Brescovit A.D."/>
            <person name="Santos A.J."/>
        </authorList>
    </citation>
    <scope>NUCLEOTIDE SEQUENCE</scope>
    <source>
        <tissue evidence="2">Shoot tissue taken approximately 20 cm above the soil surface</tissue>
    </source>
</reference>
<feature type="transmembrane region" description="Helical" evidence="1">
    <location>
        <begin position="19"/>
        <end position="36"/>
    </location>
</feature>
<reference evidence="2" key="2">
    <citation type="journal article" date="2015" name="Data Brief">
        <title>Shoot transcriptome of the giant reed, Arundo donax.</title>
        <authorList>
            <person name="Barrero R.A."/>
            <person name="Guerrero F.D."/>
            <person name="Moolhuijzen P."/>
            <person name="Goolsby J.A."/>
            <person name="Tidwell J."/>
            <person name="Bellgard S.E."/>
            <person name="Bellgard M.I."/>
        </authorList>
    </citation>
    <scope>NUCLEOTIDE SEQUENCE</scope>
    <source>
        <tissue evidence="2">Shoot tissue taken approximately 20 cm above the soil surface</tissue>
    </source>
</reference>
<evidence type="ECO:0000313" key="2">
    <source>
        <dbReference type="EMBL" id="JAD27585.1"/>
    </source>
</evidence>
<keyword evidence="1" id="KW-0812">Transmembrane</keyword>
<protein>
    <submittedName>
        <fullName evidence="2">Uncharacterized protein</fullName>
    </submittedName>
</protein>
<dbReference type="EMBL" id="GBRH01270310">
    <property type="protein sequence ID" value="JAD27585.1"/>
    <property type="molecule type" value="Transcribed_RNA"/>
</dbReference>